<comment type="caution">
    <text evidence="1">The sequence shown here is derived from an EMBL/GenBank/DDBJ whole genome shotgun (WGS) entry which is preliminary data.</text>
</comment>
<dbReference type="AlphaFoldDB" id="A0A0P9W794"/>
<proteinExistence type="predicted"/>
<gene>
    <name evidence="1" type="ORF">ALO55_100952</name>
</gene>
<evidence type="ECO:0000313" key="2">
    <source>
        <dbReference type="Proteomes" id="UP000050396"/>
    </source>
</evidence>
<dbReference type="Proteomes" id="UP000050396">
    <property type="component" value="Unassembled WGS sequence"/>
</dbReference>
<reference evidence="1 2" key="1">
    <citation type="submission" date="2015-09" db="EMBL/GenBank/DDBJ databases">
        <title>Genome announcement of multiple Pseudomonas syringae strains.</title>
        <authorList>
            <person name="Thakur S."/>
            <person name="Wang P.W."/>
            <person name="Gong Y."/>
            <person name="Weir B.S."/>
            <person name="Guttman D.S."/>
        </authorList>
    </citation>
    <scope>NUCLEOTIDE SEQUENCE [LARGE SCALE GENOMIC DNA]</scope>
    <source>
        <strain evidence="1 2">ICMP2740</strain>
    </source>
</reference>
<accession>A0A0P9W794</accession>
<protein>
    <submittedName>
        <fullName evidence="1">Uncharacterized protein</fullName>
    </submittedName>
</protein>
<organism evidence="1 2">
    <name type="scientific">Pseudomonas savastanoi pv. phaseolicola</name>
    <name type="common">Pseudomonas syringae pv. phaseolicola</name>
    <dbReference type="NCBI Taxonomy" id="319"/>
    <lineage>
        <taxon>Bacteria</taxon>
        <taxon>Pseudomonadati</taxon>
        <taxon>Pseudomonadota</taxon>
        <taxon>Gammaproteobacteria</taxon>
        <taxon>Pseudomonadales</taxon>
        <taxon>Pseudomonadaceae</taxon>
        <taxon>Pseudomonas</taxon>
    </lineage>
</organism>
<dbReference type="EMBL" id="LJQZ01000206">
    <property type="protein sequence ID" value="KPY13765.1"/>
    <property type="molecule type" value="Genomic_DNA"/>
</dbReference>
<evidence type="ECO:0000313" key="1">
    <source>
        <dbReference type="EMBL" id="KPY13765.1"/>
    </source>
</evidence>
<name>A0A0P9W794_PSESH</name>
<sequence length="36" mass="3873">MNTAGKSFSYIITDDPVTALSALRSDGRRNTSLISN</sequence>